<dbReference type="GO" id="GO:0020037">
    <property type="term" value="F:heme binding"/>
    <property type="evidence" value="ECO:0007669"/>
    <property type="project" value="InterPro"/>
</dbReference>
<dbReference type="PANTHER" id="PTHR30600">
    <property type="entry name" value="CYTOCHROME C PEROXIDASE-RELATED"/>
    <property type="match status" value="1"/>
</dbReference>
<feature type="binding site" description="axial binding residue" evidence="14">
    <location>
        <position position="74"/>
    </location>
    <ligand>
        <name>heme c</name>
        <dbReference type="ChEBI" id="CHEBI:61717"/>
        <label>1</label>
    </ligand>
    <ligandPart>
        <name>Fe</name>
        <dbReference type="ChEBI" id="CHEBI:18248"/>
    </ligandPart>
</feature>
<dbReference type="InterPro" id="IPR026259">
    <property type="entry name" value="MauG/Cytc_peroxidase"/>
</dbReference>
<dbReference type="InterPro" id="IPR004852">
    <property type="entry name" value="Di-haem_cyt_c_peroxidsae"/>
</dbReference>
<dbReference type="GO" id="GO:0009055">
    <property type="term" value="F:electron transfer activity"/>
    <property type="evidence" value="ECO:0007669"/>
    <property type="project" value="InterPro"/>
</dbReference>
<comment type="PTM">
    <text evidence="13">Binds 2 heme groups per subunit.</text>
</comment>
<gene>
    <name evidence="16" type="ORF">EHO59_08885</name>
</gene>
<evidence type="ECO:0000256" key="12">
    <source>
        <dbReference type="ARBA" id="ARBA00073576"/>
    </source>
</evidence>
<dbReference type="PANTHER" id="PTHR30600:SF10">
    <property type="entry name" value="BLL6722 PROTEIN"/>
    <property type="match status" value="1"/>
</dbReference>
<dbReference type="RefSeq" id="WP_135587043.1">
    <property type="nucleotide sequence ID" value="NZ_RQEP01000010.1"/>
</dbReference>
<evidence type="ECO:0000313" key="17">
    <source>
        <dbReference type="Proteomes" id="UP000297453"/>
    </source>
</evidence>
<dbReference type="OrthoDB" id="9805202at2"/>
<dbReference type="GO" id="GO:0046872">
    <property type="term" value="F:metal ion binding"/>
    <property type="evidence" value="ECO:0007669"/>
    <property type="project" value="UniProtKB-KW"/>
</dbReference>
<keyword evidence="4 13" id="KW-0349">Heme</keyword>
<evidence type="ECO:0000256" key="5">
    <source>
        <dbReference type="ARBA" id="ARBA00022723"/>
    </source>
</evidence>
<dbReference type="Pfam" id="PF03150">
    <property type="entry name" value="CCP_MauG"/>
    <property type="match status" value="1"/>
</dbReference>
<keyword evidence="3" id="KW-0813">Transport</keyword>
<dbReference type="Proteomes" id="UP000297453">
    <property type="component" value="Unassembled WGS sequence"/>
</dbReference>
<feature type="binding site" description="covalent" evidence="13">
    <location>
        <position position="73"/>
    </location>
    <ligand>
        <name>heme c</name>
        <dbReference type="ChEBI" id="CHEBI:61717"/>
        <label>1</label>
    </ligand>
</feature>
<name>A0A4R9G178_9LEPT</name>
<dbReference type="GO" id="GO:0042597">
    <property type="term" value="C:periplasmic space"/>
    <property type="evidence" value="ECO:0007669"/>
    <property type="project" value="UniProtKB-SubCell"/>
</dbReference>
<evidence type="ECO:0000256" key="2">
    <source>
        <dbReference type="ARBA" id="ARBA00004856"/>
    </source>
</evidence>
<comment type="subcellular location">
    <subcellularLocation>
        <location evidence="1">Periplasm</location>
    </subcellularLocation>
</comment>
<dbReference type="GO" id="GO:0004130">
    <property type="term" value="F:cytochrome-c peroxidase activity"/>
    <property type="evidence" value="ECO:0007669"/>
    <property type="project" value="TreeGrafter"/>
</dbReference>
<feature type="domain" description="Cytochrome c" evidence="15">
    <location>
        <begin position="192"/>
        <end position="298"/>
    </location>
</feature>
<feature type="binding site" description="covalent" evidence="13">
    <location>
        <position position="207"/>
    </location>
    <ligand>
        <name>heme c</name>
        <dbReference type="ChEBI" id="CHEBI:61717"/>
        <label>2</label>
    </ligand>
</feature>
<evidence type="ECO:0000256" key="14">
    <source>
        <dbReference type="PIRSR" id="PIRSR000294-2"/>
    </source>
</evidence>
<evidence type="ECO:0000256" key="1">
    <source>
        <dbReference type="ARBA" id="ARBA00004418"/>
    </source>
</evidence>
<feature type="binding site" description="covalent" evidence="13">
    <location>
        <position position="70"/>
    </location>
    <ligand>
        <name>heme c</name>
        <dbReference type="ChEBI" id="CHEBI:61717"/>
        <label>1</label>
    </ligand>
</feature>
<keyword evidence="5 14" id="KW-0479">Metal-binding</keyword>
<accession>A0A4R9G178</accession>
<sequence length="312" mass="35137">MNRFFFILVSILAFFPLSGCKDKRPNPDLEKFVVKNVIHPSNNPFNEDKVELGKILYFDPRLSYKEDVSCASCHNSASPSEGFPRNKIHNSAPSLTNVALYKDVFKDPEAIELEDIVKEKVHSSLVLRDEAKTVQRLSSIQGYRELFNRAFGTPEITLDRIVLSLSTFQRTIVSKNSSFDRFVMGEETALTPAQIRGWNIFQNKAKCVQCHHGPNFSDSELHATGLPGIKDKVRTPTLRDVSKKKLFMHNGAFGSLEDTVNHFAEGGHAKGLRDPLLKPAELSDQDKKDLIEFLKALEGEPIQWEIPSIPKA</sequence>
<feature type="binding site" description="axial binding residue" evidence="14">
    <location>
        <position position="211"/>
    </location>
    <ligand>
        <name>heme c</name>
        <dbReference type="ChEBI" id="CHEBI:61717"/>
        <label>2</label>
    </ligand>
    <ligandPart>
        <name>Fe</name>
        <dbReference type="ChEBI" id="CHEBI:18248"/>
    </ligandPart>
</feature>
<keyword evidence="8" id="KW-0249">Electron transport</keyword>
<evidence type="ECO:0000256" key="11">
    <source>
        <dbReference type="ARBA" id="ARBA00058991"/>
    </source>
</evidence>
<comment type="cofactor">
    <cofactor evidence="13">
        <name>heme</name>
        <dbReference type="ChEBI" id="CHEBI:30413"/>
    </cofactor>
    <text evidence="13">Binds 2 heme groups.</text>
</comment>
<dbReference type="InterPro" id="IPR036909">
    <property type="entry name" value="Cyt_c-like_dom_sf"/>
</dbReference>
<comment type="function">
    <text evidence="11">Involved in methylamine metabolism. Essential for the maturation of the beta subunit of MADH, presumably via a step in the biosynthesis of tryptophan tryptophylquinone (TTQ), the cofactor of MADH.</text>
</comment>
<dbReference type="PIRSF" id="PIRSF000294">
    <property type="entry name" value="Cytochrome-c_peroxidase"/>
    <property type="match status" value="1"/>
</dbReference>
<evidence type="ECO:0000259" key="15">
    <source>
        <dbReference type="PROSITE" id="PS51007"/>
    </source>
</evidence>
<dbReference type="Pfam" id="PF00034">
    <property type="entry name" value="Cytochrom_C"/>
    <property type="match status" value="1"/>
</dbReference>
<dbReference type="SUPFAM" id="SSF46626">
    <property type="entry name" value="Cytochrome c"/>
    <property type="match status" value="2"/>
</dbReference>
<evidence type="ECO:0000256" key="13">
    <source>
        <dbReference type="PIRSR" id="PIRSR000294-1"/>
    </source>
</evidence>
<evidence type="ECO:0000313" key="16">
    <source>
        <dbReference type="EMBL" id="TGK04953.1"/>
    </source>
</evidence>
<keyword evidence="7" id="KW-0574">Periplasm</keyword>
<evidence type="ECO:0000256" key="8">
    <source>
        <dbReference type="ARBA" id="ARBA00022982"/>
    </source>
</evidence>
<organism evidence="16 17">
    <name type="scientific">Leptospira semungkisensis</name>
    <dbReference type="NCBI Taxonomy" id="2484985"/>
    <lineage>
        <taxon>Bacteria</taxon>
        <taxon>Pseudomonadati</taxon>
        <taxon>Spirochaetota</taxon>
        <taxon>Spirochaetia</taxon>
        <taxon>Leptospirales</taxon>
        <taxon>Leptospiraceae</taxon>
        <taxon>Leptospira</taxon>
    </lineage>
</organism>
<dbReference type="Gene3D" id="1.10.760.10">
    <property type="entry name" value="Cytochrome c-like domain"/>
    <property type="match status" value="3"/>
</dbReference>
<keyword evidence="9" id="KW-0560">Oxidoreductase</keyword>
<dbReference type="InterPro" id="IPR009056">
    <property type="entry name" value="Cyt_c-like_dom"/>
</dbReference>
<evidence type="ECO:0000256" key="9">
    <source>
        <dbReference type="ARBA" id="ARBA00023002"/>
    </source>
</evidence>
<dbReference type="PROSITE" id="PS51007">
    <property type="entry name" value="CYTC"/>
    <property type="match status" value="2"/>
</dbReference>
<keyword evidence="17" id="KW-1185">Reference proteome</keyword>
<dbReference type="AlphaFoldDB" id="A0A4R9G178"/>
<evidence type="ECO:0000256" key="3">
    <source>
        <dbReference type="ARBA" id="ARBA00022448"/>
    </source>
</evidence>
<reference evidence="16" key="1">
    <citation type="journal article" date="2019" name="PLoS Negl. Trop. Dis.">
        <title>Revisiting the worldwide diversity of Leptospira species in the environment.</title>
        <authorList>
            <person name="Vincent A.T."/>
            <person name="Schiettekatte O."/>
            <person name="Bourhy P."/>
            <person name="Veyrier F.J."/>
            <person name="Picardeau M."/>
        </authorList>
    </citation>
    <scope>NUCLEOTIDE SEQUENCE [LARGE SCALE GENOMIC DNA]</scope>
    <source>
        <strain evidence="16">SSS9</strain>
    </source>
</reference>
<keyword evidence="16" id="KW-0575">Peroxidase</keyword>
<evidence type="ECO:0000256" key="4">
    <source>
        <dbReference type="ARBA" id="ARBA00022617"/>
    </source>
</evidence>
<protein>
    <recommendedName>
        <fullName evidence="12">Methylamine utilization protein MauG</fullName>
    </recommendedName>
</protein>
<proteinExistence type="predicted"/>
<feature type="binding site" description="covalent" evidence="13">
    <location>
        <position position="210"/>
    </location>
    <ligand>
        <name>heme c</name>
        <dbReference type="ChEBI" id="CHEBI:61717"/>
        <label>2</label>
    </ligand>
</feature>
<evidence type="ECO:0000256" key="10">
    <source>
        <dbReference type="ARBA" id="ARBA00023004"/>
    </source>
</evidence>
<evidence type="ECO:0000256" key="7">
    <source>
        <dbReference type="ARBA" id="ARBA00022764"/>
    </source>
</evidence>
<keyword evidence="6" id="KW-0732">Signal</keyword>
<comment type="pathway">
    <text evidence="2">One-carbon metabolism; methylamine degradation.</text>
</comment>
<dbReference type="EMBL" id="RQEP01000010">
    <property type="protein sequence ID" value="TGK04953.1"/>
    <property type="molecule type" value="Genomic_DNA"/>
</dbReference>
<dbReference type="InterPro" id="IPR051395">
    <property type="entry name" value="Cytochrome_c_Peroxidase/MauG"/>
</dbReference>
<comment type="caution">
    <text evidence="16">The sequence shown here is derived from an EMBL/GenBank/DDBJ whole genome shotgun (WGS) entry which is preliminary data.</text>
</comment>
<keyword evidence="10 14" id="KW-0408">Iron</keyword>
<dbReference type="FunFam" id="1.10.760.10:FF:000019">
    <property type="entry name" value="Di-heme cytochrome C peroxidase"/>
    <property type="match status" value="1"/>
</dbReference>
<evidence type="ECO:0000256" key="6">
    <source>
        <dbReference type="ARBA" id="ARBA00022729"/>
    </source>
</evidence>
<feature type="domain" description="Cytochrome c" evidence="15">
    <location>
        <begin position="48"/>
        <end position="141"/>
    </location>
</feature>